<keyword evidence="2" id="KW-1185">Reference proteome</keyword>
<proteinExistence type="predicted"/>
<dbReference type="VEuPathDB" id="VectorBase:GPPI004465"/>
<accession>A0A1B0AQ20</accession>
<protein>
    <submittedName>
        <fullName evidence="1">Uncharacterized protein</fullName>
    </submittedName>
</protein>
<reference evidence="2" key="1">
    <citation type="submission" date="2015-01" db="EMBL/GenBank/DDBJ databases">
        <authorList>
            <person name="Aksoy S."/>
            <person name="Warren W."/>
            <person name="Wilson R.K."/>
        </authorList>
    </citation>
    <scope>NUCLEOTIDE SEQUENCE [LARGE SCALE GENOMIC DNA]</scope>
    <source>
        <strain evidence="2">IAEA</strain>
    </source>
</reference>
<reference evidence="1" key="2">
    <citation type="submission" date="2020-05" db="UniProtKB">
        <authorList>
            <consortium name="EnsemblMetazoa"/>
        </authorList>
    </citation>
    <scope>IDENTIFICATION</scope>
    <source>
        <strain evidence="1">IAEA</strain>
    </source>
</reference>
<dbReference type="AlphaFoldDB" id="A0A1B0AQ20"/>
<evidence type="ECO:0000313" key="2">
    <source>
        <dbReference type="Proteomes" id="UP000092460"/>
    </source>
</evidence>
<dbReference type="EnsemblMetazoa" id="GPPI004465-RA">
    <property type="protein sequence ID" value="GPPI004465-PA"/>
    <property type="gene ID" value="GPPI004465"/>
</dbReference>
<dbReference type="EMBL" id="JXJN01001645">
    <property type="status" value="NOT_ANNOTATED_CDS"/>
    <property type="molecule type" value="Genomic_DNA"/>
</dbReference>
<name>A0A1B0AQ20_9MUSC</name>
<organism evidence="1 2">
    <name type="scientific">Glossina palpalis gambiensis</name>
    <dbReference type="NCBI Taxonomy" id="67801"/>
    <lineage>
        <taxon>Eukaryota</taxon>
        <taxon>Metazoa</taxon>
        <taxon>Ecdysozoa</taxon>
        <taxon>Arthropoda</taxon>
        <taxon>Hexapoda</taxon>
        <taxon>Insecta</taxon>
        <taxon>Pterygota</taxon>
        <taxon>Neoptera</taxon>
        <taxon>Endopterygota</taxon>
        <taxon>Diptera</taxon>
        <taxon>Brachycera</taxon>
        <taxon>Muscomorpha</taxon>
        <taxon>Hippoboscoidea</taxon>
        <taxon>Glossinidae</taxon>
        <taxon>Glossina</taxon>
    </lineage>
</organism>
<evidence type="ECO:0000313" key="1">
    <source>
        <dbReference type="EnsemblMetazoa" id="GPPI004465-PA"/>
    </source>
</evidence>
<sequence>MFSFFFTYVVQLSFSSTEYYTGWLAGWLARWVLPQYCLTKLLSYQQLLQQPTSAEWRRFLSLNNVPPIPIEKNYNSSDNNISQLFAIDELIELLRKPIRVSSLIIWFVLISPSPPQRQFEAVAQGNRCCGSSISDPNYIMALNETHLNHCLYMYTAMY</sequence>
<dbReference type="Proteomes" id="UP000092460">
    <property type="component" value="Unassembled WGS sequence"/>
</dbReference>